<dbReference type="OrthoDB" id="8283452at2"/>
<gene>
    <name evidence="2" type="ordered locus">Mesci_6240</name>
</gene>
<dbReference type="AlphaFoldDB" id="E8TPK0"/>
<accession>E8TPK0</accession>
<keyword evidence="2" id="KW-0614">Plasmid</keyword>
<geneLocation type="plasmid" evidence="2 3">
    <name>pMESCI01</name>
</geneLocation>
<evidence type="ECO:0000256" key="1">
    <source>
        <dbReference type="SAM" id="MobiDB-lite"/>
    </source>
</evidence>
<dbReference type="EMBL" id="CP002448">
    <property type="protein sequence ID" value="ADV15235.1"/>
    <property type="molecule type" value="Genomic_DNA"/>
</dbReference>
<proteinExistence type="predicted"/>
<name>E8TPK0_MESCW</name>
<feature type="region of interest" description="Disordered" evidence="1">
    <location>
        <begin position="42"/>
        <end position="62"/>
    </location>
</feature>
<sequence length="62" mass="7475">MPLQRYGEIFEPIDLDLLQRVFDQLCIERRLAQKDKEQREDLAAESSAFSRTGSRTKRIYWR</sequence>
<protein>
    <submittedName>
        <fullName evidence="2">RNA-binding protein snRNP</fullName>
    </submittedName>
</protein>
<organism evidence="2 3">
    <name type="scientific">Mesorhizobium ciceri biovar biserrulae (strain HAMBI 2942 / LMG 23838 / WSM1271)</name>
    <dbReference type="NCBI Taxonomy" id="765698"/>
    <lineage>
        <taxon>Bacteria</taxon>
        <taxon>Pseudomonadati</taxon>
        <taxon>Pseudomonadota</taxon>
        <taxon>Alphaproteobacteria</taxon>
        <taxon>Hyphomicrobiales</taxon>
        <taxon>Phyllobacteriaceae</taxon>
        <taxon>Mesorhizobium</taxon>
    </lineage>
</organism>
<evidence type="ECO:0000313" key="2">
    <source>
        <dbReference type="EMBL" id="ADV15235.1"/>
    </source>
</evidence>
<dbReference type="HOGENOM" id="CLU_2898999_0_0_5"/>
<evidence type="ECO:0000313" key="3">
    <source>
        <dbReference type="Proteomes" id="UP000007471"/>
    </source>
</evidence>
<reference evidence="3" key="1">
    <citation type="submission" date="2011-01" db="EMBL/GenBank/DDBJ databases">
        <title>Complete sequence of plasmid of Mesorhizobium ciceri bv. biserrulae WSM1271.</title>
        <authorList>
            <person name="Lucas S."/>
            <person name="Copeland A."/>
            <person name="Lapidus A."/>
            <person name="Cheng J.-F."/>
            <person name="Goodwin L."/>
            <person name="Pitluck S."/>
            <person name="Teshima H."/>
            <person name="Detter J.C."/>
            <person name="Han C."/>
            <person name="Tapia R."/>
            <person name="Land M."/>
            <person name="Hauser L."/>
            <person name="Kyrpides N."/>
            <person name="Ivanova N."/>
            <person name="Nandasena K."/>
            <person name="Reeve W.G."/>
            <person name="Howieson J.G."/>
            <person name="O'Hara G."/>
            <person name="Tiwari R.P."/>
            <person name="Woyke T."/>
        </authorList>
    </citation>
    <scope>NUCLEOTIDE SEQUENCE [LARGE SCALE GENOMIC DNA]</scope>
    <source>
        <strain evidence="3">HAMBI 2942 / LMG 23838 / WSM1271</strain>
        <plasmid evidence="3">Plasmid pMESCI01</plasmid>
    </source>
</reference>
<dbReference type="Proteomes" id="UP000007471">
    <property type="component" value="Plasmid pMESCI01"/>
</dbReference>
<dbReference type="KEGG" id="mci:Mesci_6240"/>